<evidence type="ECO:0000313" key="2">
    <source>
        <dbReference type="EMBL" id="KAK3330382.1"/>
    </source>
</evidence>
<organism evidence="2 3">
    <name type="scientific">Apodospora peruviana</name>
    <dbReference type="NCBI Taxonomy" id="516989"/>
    <lineage>
        <taxon>Eukaryota</taxon>
        <taxon>Fungi</taxon>
        <taxon>Dikarya</taxon>
        <taxon>Ascomycota</taxon>
        <taxon>Pezizomycotina</taxon>
        <taxon>Sordariomycetes</taxon>
        <taxon>Sordariomycetidae</taxon>
        <taxon>Sordariales</taxon>
        <taxon>Lasiosphaeriaceae</taxon>
        <taxon>Apodospora</taxon>
    </lineage>
</organism>
<protein>
    <submittedName>
        <fullName evidence="2">Uncharacterized protein</fullName>
    </submittedName>
</protein>
<evidence type="ECO:0000256" key="1">
    <source>
        <dbReference type="SAM" id="MobiDB-lite"/>
    </source>
</evidence>
<keyword evidence="3" id="KW-1185">Reference proteome</keyword>
<feature type="compositionally biased region" description="Basic and acidic residues" evidence="1">
    <location>
        <begin position="223"/>
        <end position="237"/>
    </location>
</feature>
<proteinExistence type="predicted"/>
<accession>A0AAE0ISK1</accession>
<name>A0AAE0ISK1_9PEZI</name>
<dbReference type="AlphaFoldDB" id="A0AAE0ISK1"/>
<feature type="region of interest" description="Disordered" evidence="1">
    <location>
        <begin position="177"/>
        <end position="379"/>
    </location>
</feature>
<comment type="caution">
    <text evidence="2">The sequence shown here is derived from an EMBL/GenBank/DDBJ whole genome shotgun (WGS) entry which is preliminary data.</text>
</comment>
<evidence type="ECO:0000313" key="3">
    <source>
        <dbReference type="Proteomes" id="UP001283341"/>
    </source>
</evidence>
<feature type="compositionally biased region" description="Polar residues" evidence="1">
    <location>
        <begin position="184"/>
        <end position="194"/>
    </location>
</feature>
<dbReference type="EMBL" id="JAUEDM010000001">
    <property type="protein sequence ID" value="KAK3330382.1"/>
    <property type="molecule type" value="Genomic_DNA"/>
</dbReference>
<dbReference type="Proteomes" id="UP001283341">
    <property type="component" value="Unassembled WGS sequence"/>
</dbReference>
<gene>
    <name evidence="2" type="ORF">B0H66DRAFT_59638</name>
</gene>
<feature type="region of interest" description="Disordered" evidence="1">
    <location>
        <begin position="110"/>
        <end position="141"/>
    </location>
</feature>
<feature type="compositionally biased region" description="Basic and acidic residues" evidence="1">
    <location>
        <begin position="195"/>
        <end position="205"/>
    </location>
</feature>
<reference evidence="2" key="2">
    <citation type="submission" date="2023-06" db="EMBL/GenBank/DDBJ databases">
        <authorList>
            <consortium name="Lawrence Berkeley National Laboratory"/>
            <person name="Haridas S."/>
            <person name="Hensen N."/>
            <person name="Bonometti L."/>
            <person name="Westerberg I."/>
            <person name="Brannstrom I.O."/>
            <person name="Guillou S."/>
            <person name="Cros-Aarteil S."/>
            <person name="Calhoun S."/>
            <person name="Kuo A."/>
            <person name="Mondo S."/>
            <person name="Pangilinan J."/>
            <person name="Riley R."/>
            <person name="Labutti K."/>
            <person name="Andreopoulos B."/>
            <person name="Lipzen A."/>
            <person name="Chen C."/>
            <person name="Yanf M."/>
            <person name="Daum C."/>
            <person name="Ng V."/>
            <person name="Clum A."/>
            <person name="Steindorff A."/>
            <person name="Ohm R."/>
            <person name="Martin F."/>
            <person name="Silar P."/>
            <person name="Natvig D."/>
            <person name="Lalanne C."/>
            <person name="Gautier V."/>
            <person name="Ament-Velasquez S.L."/>
            <person name="Kruys A."/>
            <person name="Hutchinson M.I."/>
            <person name="Powell A.J."/>
            <person name="Barry K."/>
            <person name="Miller A.N."/>
            <person name="Grigoriev I.V."/>
            <person name="Debuchy R."/>
            <person name="Gladieux P."/>
            <person name="Thoren M.H."/>
            <person name="Johannesson H."/>
        </authorList>
    </citation>
    <scope>NUCLEOTIDE SEQUENCE</scope>
    <source>
        <strain evidence="2">CBS 118394</strain>
    </source>
</reference>
<feature type="compositionally biased region" description="Polar residues" evidence="1">
    <location>
        <begin position="311"/>
        <end position="331"/>
    </location>
</feature>
<reference evidence="2" key="1">
    <citation type="journal article" date="2023" name="Mol. Phylogenet. Evol.">
        <title>Genome-scale phylogeny and comparative genomics of the fungal order Sordariales.</title>
        <authorList>
            <person name="Hensen N."/>
            <person name="Bonometti L."/>
            <person name="Westerberg I."/>
            <person name="Brannstrom I.O."/>
            <person name="Guillou S."/>
            <person name="Cros-Aarteil S."/>
            <person name="Calhoun S."/>
            <person name="Haridas S."/>
            <person name="Kuo A."/>
            <person name="Mondo S."/>
            <person name="Pangilinan J."/>
            <person name="Riley R."/>
            <person name="LaButti K."/>
            <person name="Andreopoulos B."/>
            <person name="Lipzen A."/>
            <person name="Chen C."/>
            <person name="Yan M."/>
            <person name="Daum C."/>
            <person name="Ng V."/>
            <person name="Clum A."/>
            <person name="Steindorff A."/>
            <person name="Ohm R.A."/>
            <person name="Martin F."/>
            <person name="Silar P."/>
            <person name="Natvig D.O."/>
            <person name="Lalanne C."/>
            <person name="Gautier V."/>
            <person name="Ament-Velasquez S.L."/>
            <person name="Kruys A."/>
            <person name="Hutchinson M.I."/>
            <person name="Powell A.J."/>
            <person name="Barry K."/>
            <person name="Miller A.N."/>
            <person name="Grigoriev I.V."/>
            <person name="Debuchy R."/>
            <person name="Gladieux P."/>
            <person name="Hiltunen Thoren M."/>
            <person name="Johannesson H."/>
        </authorList>
    </citation>
    <scope>NUCLEOTIDE SEQUENCE</scope>
    <source>
        <strain evidence="2">CBS 118394</strain>
    </source>
</reference>
<sequence>MSRPQVEILVHIAAPSKAKDDTSYRTLAGAYLDFQPTTRASVFRICDSSTEAHGFGAASQHLTEAGEQPPINTSIHSSFQQARAVEAADLVSPQLSFRSVQNNLDSPRLHQVAEESRDSQSSWQPPPSVVPDSYPESDPLIPGFCSPTRILEHFISGWNRSEVDSSPVANRRVAEQQLAFRPSQEGSSETSTVSDNEHQQRDGADYVRSTNPAPPAPSSAGTRLDDHALTKSCREAHVQPSSSPIHAATQKDPAQKNRGPTALLSPLPSGRSAWPTSHPKSFPAPGDEGGATTVIPRSPVRGNKRRLPVAQTPTTCADETRITSYYPSQEDSSFRVKSEPPPAAKRPRISQKEPNHGNGLARSSSDIDPRQQKAKAAAQEQTQLISTLRSEALACLDTLEIFSPAPPTDLRDVDPTDMVTGPLAKLAGDFNLQARFKPESQTRQLRPFERGYWTVDCRSWEASLKQSCWGFLTGYLTKGNAGWGVWCGRDSGFTGMRLWCFGHVVGHIYLLLYVASQRKLKITGASWLGADNEPVIVVGARSASNG</sequence>